<reference evidence="3 4" key="1">
    <citation type="journal article" date="2010" name="PLoS ONE">
        <title>Genome erosion in a nitrogen-fixing vertically transmitted endosymbiotic multicellular cyanobacterium.</title>
        <authorList>
            <person name="Ran L."/>
            <person name="Larsson J."/>
            <person name="Vigil-Stenman T."/>
            <person name="Nylander J.A."/>
            <person name="Ininbergs K."/>
            <person name="Zheng W.W."/>
            <person name="Lapidus A."/>
            <person name="Lowry S."/>
            <person name="Haselkorn R."/>
            <person name="Bergman B."/>
        </authorList>
    </citation>
    <scope>NUCLEOTIDE SEQUENCE [LARGE SCALE GENOMIC DNA]</scope>
    <source>
        <strain evidence="3 4">0708</strain>
    </source>
</reference>
<gene>
    <name evidence="3" type="ordered locus">Aazo_2992</name>
</gene>
<dbReference type="RefSeq" id="WP_013191803.1">
    <property type="nucleotide sequence ID" value="NC_014248.1"/>
</dbReference>
<dbReference type="eggNOG" id="COG1434">
    <property type="taxonomic scope" value="Bacteria"/>
</dbReference>
<dbReference type="EMBL" id="CP002059">
    <property type="protein sequence ID" value="ADI64787.1"/>
    <property type="molecule type" value="Genomic_DNA"/>
</dbReference>
<sequence length="232" mass="26671">MKQRFTIKLSISLKARFRKLWRLLQNIVFGLCFILFSWLTFTTITLVSASSKPVDGFLVLGGSIRREIHAAQLAKQYPQIPILISQGSPDPCIWIIFQREAAHLEKVWLENCAHSTFENFYNGVPILRNWRVRKVKLITSGTHFFRAKLMAQIILGAHGIWVETETVKEIGIPGNRESWIKTELDIIRSLLWALLSQVIQPQCSQVTKLVDVDIHSWQQHGFKCEHQGLLGK</sequence>
<proteinExistence type="predicted"/>
<dbReference type="HOGENOM" id="CLU_102843_0_0_3"/>
<feature type="domain" description="DUF218" evidence="2">
    <location>
        <begin position="56"/>
        <end position="154"/>
    </location>
</feature>
<keyword evidence="1" id="KW-0812">Transmembrane</keyword>
<dbReference type="CDD" id="cd06259">
    <property type="entry name" value="YdcF-like"/>
    <property type="match status" value="1"/>
</dbReference>
<dbReference type="InterPro" id="IPR003848">
    <property type="entry name" value="DUF218"/>
</dbReference>
<dbReference type="OrthoDB" id="508612at2"/>
<dbReference type="Pfam" id="PF02698">
    <property type="entry name" value="DUF218"/>
    <property type="match status" value="1"/>
</dbReference>
<dbReference type="Proteomes" id="UP000001511">
    <property type="component" value="Chromosome"/>
</dbReference>
<evidence type="ECO:0000313" key="4">
    <source>
        <dbReference type="Proteomes" id="UP000001511"/>
    </source>
</evidence>
<evidence type="ECO:0000256" key="1">
    <source>
        <dbReference type="SAM" id="Phobius"/>
    </source>
</evidence>
<name>D7E1B0_NOSA0</name>
<dbReference type="AlphaFoldDB" id="D7E1B0"/>
<evidence type="ECO:0000259" key="2">
    <source>
        <dbReference type="Pfam" id="PF02698"/>
    </source>
</evidence>
<accession>D7E1B0</accession>
<keyword evidence="1" id="KW-1133">Transmembrane helix</keyword>
<organism evidence="3 4">
    <name type="scientific">Nostoc azollae (strain 0708)</name>
    <name type="common">Anabaena azollae (strain 0708)</name>
    <dbReference type="NCBI Taxonomy" id="551115"/>
    <lineage>
        <taxon>Bacteria</taxon>
        <taxon>Bacillati</taxon>
        <taxon>Cyanobacteriota</taxon>
        <taxon>Cyanophyceae</taxon>
        <taxon>Nostocales</taxon>
        <taxon>Nostocaceae</taxon>
        <taxon>Trichormus</taxon>
    </lineage>
</organism>
<keyword evidence="4" id="KW-1185">Reference proteome</keyword>
<keyword evidence="1" id="KW-0472">Membrane</keyword>
<protein>
    <recommendedName>
        <fullName evidence="2">DUF218 domain-containing protein</fullName>
    </recommendedName>
</protein>
<dbReference type="STRING" id="551115.Aazo_2992"/>
<evidence type="ECO:0000313" key="3">
    <source>
        <dbReference type="EMBL" id="ADI64787.1"/>
    </source>
</evidence>
<dbReference type="KEGG" id="naz:Aazo_2992"/>
<feature type="transmembrane region" description="Helical" evidence="1">
    <location>
        <begin position="20"/>
        <end position="41"/>
    </location>
</feature>